<evidence type="ECO:0000256" key="2">
    <source>
        <dbReference type="ARBA" id="ARBA00009810"/>
    </source>
</evidence>
<dbReference type="SUPFAM" id="SSF56935">
    <property type="entry name" value="Porins"/>
    <property type="match status" value="1"/>
</dbReference>
<evidence type="ECO:0000259" key="18">
    <source>
        <dbReference type="SMART" id="SM00965"/>
    </source>
</evidence>
<evidence type="ECO:0000313" key="20">
    <source>
        <dbReference type="Proteomes" id="UP001221208"/>
    </source>
</evidence>
<feature type="chain" id="PRO_5047098358" evidence="17">
    <location>
        <begin position="43"/>
        <end position="831"/>
    </location>
</feature>
<keyword evidence="3 14" id="KW-0813">Transport</keyword>
<dbReference type="SMART" id="SM00965">
    <property type="entry name" value="STN"/>
    <property type="match status" value="1"/>
</dbReference>
<keyword evidence="11 14" id="KW-0472">Membrane</keyword>
<keyword evidence="7 17" id="KW-0732">Signal</keyword>
<keyword evidence="5" id="KW-0410">Iron transport</keyword>
<evidence type="ECO:0000256" key="15">
    <source>
        <dbReference type="PROSITE-ProRule" id="PRU10144"/>
    </source>
</evidence>
<proteinExistence type="inferred from homology"/>
<dbReference type="CDD" id="cd01347">
    <property type="entry name" value="ligand_gated_channel"/>
    <property type="match status" value="1"/>
</dbReference>
<evidence type="ECO:0000256" key="12">
    <source>
        <dbReference type="ARBA" id="ARBA00023170"/>
    </source>
</evidence>
<sequence>MAFLRPRSFAAAPAPRRAAVLVRGAMLALAATAFGAAASAHAAPPASAAVKVYGIAAGPLSPALSSFAGSAGVNFSSDPALTAGLLTRGLQGSVSVAEGFARLLEGTSLQAVPQGADVFVLRKSAPAASAAQALAPVTVTAQGLRATTEGAGSYTSGTMNTAMRLDLSVRDTPQSVSVVTRQLMDDMGMTRLDQVLEQTTGVIVGKSDSERTNFSARGFSIDNSQIDGMPRGQNAPLSDTILYDRVEVVRGATGLMGGTGDPSATVNMVRKRPTRAFQGGAGLVLERWNGRRTEVDVSGPLSAGGGVRARAALAHESRDSYMDFYHDRKWVGMVIVEADLAPATLLTAGIDFQHNKPNGSTWGAVPYWNADGSLANLPRNFSLGTPWNSWANEQETVFASLDHQFANGWKVHAGYARTNSRNNTTLAYGGDGYPDTKTGGGMVLWTGVWGEGKYVTDNVDLYASGPFQLLGRRHTLIAGFNGSNQTYTAVGGDAKIDYEKEIPDYRLWTGNIPRPVFVPDGSRTEAVTRLGGAYLAARFSLADPLHVIVGARLSNYNTYTRQYNKAGVHTETTDRVEARNEVTPYVGVVYDLNDRYSAYASYTTLFTPQTSKDKNGQFLKPATGSNAELGVKGEFFDGKLNASSAVFLVKKKNLAELDQSVPAGFKLPDGGSAYVANADGITAKGVEFEVSGQLTAAWNLSGGYTYLHAAEADGRRAVPDQPRHLLRLSSAYRFGGALQGWRAGAGLTTQSATYGDSWFGRPPHHTKPARVGQGSYTLVSLMAGYDVSPRVSVQLNVSNLFDREYYRNVGFYDSVFWGEPRRISASLRTTF</sequence>
<comment type="similarity">
    <text evidence="2 14 16">Belongs to the TonB-dependent receptor family.</text>
</comment>
<organism evidence="19 20">
    <name type="scientific">Janthinobacterium fluminis</name>
    <dbReference type="NCBI Taxonomy" id="2987524"/>
    <lineage>
        <taxon>Bacteria</taxon>
        <taxon>Pseudomonadati</taxon>
        <taxon>Pseudomonadota</taxon>
        <taxon>Betaproteobacteria</taxon>
        <taxon>Burkholderiales</taxon>
        <taxon>Oxalobacteraceae</taxon>
        <taxon>Janthinobacterium</taxon>
    </lineage>
</organism>
<dbReference type="PROSITE" id="PS52016">
    <property type="entry name" value="TONB_DEPENDENT_REC_3"/>
    <property type="match status" value="1"/>
</dbReference>
<dbReference type="InterPro" id="IPR039426">
    <property type="entry name" value="TonB-dep_rcpt-like"/>
</dbReference>
<dbReference type="InterPro" id="IPR037066">
    <property type="entry name" value="Plug_dom_sf"/>
</dbReference>
<evidence type="ECO:0000256" key="16">
    <source>
        <dbReference type="RuleBase" id="RU003357"/>
    </source>
</evidence>
<dbReference type="Gene3D" id="2.170.130.10">
    <property type="entry name" value="TonB-dependent receptor, plug domain"/>
    <property type="match status" value="1"/>
</dbReference>
<keyword evidence="9" id="KW-0406">Ion transport</keyword>
<dbReference type="InterPro" id="IPR010105">
    <property type="entry name" value="TonB_sidphr_rcpt"/>
</dbReference>
<evidence type="ECO:0000256" key="14">
    <source>
        <dbReference type="PROSITE-ProRule" id="PRU01360"/>
    </source>
</evidence>
<evidence type="ECO:0000256" key="8">
    <source>
        <dbReference type="ARBA" id="ARBA00023004"/>
    </source>
</evidence>
<keyword evidence="6 14" id="KW-0812">Transmembrane</keyword>
<keyword evidence="10 16" id="KW-0798">TonB box</keyword>
<evidence type="ECO:0000256" key="4">
    <source>
        <dbReference type="ARBA" id="ARBA00022452"/>
    </source>
</evidence>
<accession>A0ABT5JYN6</accession>
<keyword evidence="20" id="KW-1185">Reference proteome</keyword>
<protein>
    <submittedName>
        <fullName evidence="19">TonB-dependent siderophore receptor</fullName>
    </submittedName>
</protein>
<keyword evidence="4 14" id="KW-1134">Transmembrane beta strand</keyword>
<dbReference type="InterPro" id="IPR036942">
    <property type="entry name" value="Beta-barrel_TonB_sf"/>
</dbReference>
<dbReference type="EMBL" id="JAQQXR010000003">
    <property type="protein sequence ID" value="MDC8757833.1"/>
    <property type="molecule type" value="Genomic_DNA"/>
</dbReference>
<dbReference type="NCBIfam" id="TIGR01783">
    <property type="entry name" value="TonB-siderophor"/>
    <property type="match status" value="1"/>
</dbReference>
<gene>
    <name evidence="19" type="ORF">OIK44_09560</name>
</gene>
<evidence type="ECO:0000256" key="1">
    <source>
        <dbReference type="ARBA" id="ARBA00004571"/>
    </source>
</evidence>
<keyword evidence="13 14" id="KW-0998">Cell outer membrane</keyword>
<evidence type="ECO:0000256" key="5">
    <source>
        <dbReference type="ARBA" id="ARBA00022496"/>
    </source>
</evidence>
<comment type="caution">
    <text evidence="19">The sequence shown here is derived from an EMBL/GenBank/DDBJ whole genome shotgun (WGS) entry which is preliminary data.</text>
</comment>
<dbReference type="Gene3D" id="3.55.50.30">
    <property type="match status" value="1"/>
</dbReference>
<feature type="domain" description="Secretin/TonB short N-terminal" evidence="18">
    <location>
        <begin position="73"/>
        <end position="124"/>
    </location>
</feature>
<dbReference type="RefSeq" id="WP_273670509.1">
    <property type="nucleotide sequence ID" value="NZ_JAQQXR010000003.1"/>
</dbReference>
<dbReference type="Pfam" id="PF00593">
    <property type="entry name" value="TonB_dep_Rec_b-barrel"/>
    <property type="match status" value="1"/>
</dbReference>
<name>A0ABT5JYN6_9BURK</name>
<feature type="signal peptide" evidence="17">
    <location>
        <begin position="1"/>
        <end position="42"/>
    </location>
</feature>
<evidence type="ECO:0000256" key="13">
    <source>
        <dbReference type="ARBA" id="ARBA00023237"/>
    </source>
</evidence>
<comment type="subcellular location">
    <subcellularLocation>
        <location evidence="1 14">Cell outer membrane</location>
        <topology evidence="1 14">Multi-pass membrane protein</topology>
    </subcellularLocation>
</comment>
<evidence type="ECO:0000313" key="19">
    <source>
        <dbReference type="EMBL" id="MDC8757833.1"/>
    </source>
</evidence>
<dbReference type="PROSITE" id="PS01156">
    <property type="entry name" value="TONB_DEPENDENT_REC_2"/>
    <property type="match status" value="1"/>
</dbReference>
<keyword evidence="12 19" id="KW-0675">Receptor</keyword>
<dbReference type="InterPro" id="IPR000531">
    <property type="entry name" value="Beta-barrel_TonB"/>
</dbReference>
<dbReference type="Gene3D" id="2.40.170.20">
    <property type="entry name" value="TonB-dependent receptor, beta-barrel domain"/>
    <property type="match status" value="1"/>
</dbReference>
<dbReference type="InterPro" id="IPR011662">
    <property type="entry name" value="Secretin/TonB_short_N"/>
</dbReference>
<evidence type="ECO:0000256" key="6">
    <source>
        <dbReference type="ARBA" id="ARBA00022692"/>
    </source>
</evidence>
<dbReference type="PANTHER" id="PTHR32552:SF74">
    <property type="entry name" value="HYDROXAMATE SIDEROPHORE RECEPTOR FHUE"/>
    <property type="match status" value="1"/>
</dbReference>
<dbReference type="InterPro" id="IPR010917">
    <property type="entry name" value="TonB_rcpt_CS"/>
</dbReference>
<evidence type="ECO:0000256" key="9">
    <source>
        <dbReference type="ARBA" id="ARBA00023065"/>
    </source>
</evidence>
<evidence type="ECO:0000256" key="10">
    <source>
        <dbReference type="ARBA" id="ARBA00023077"/>
    </source>
</evidence>
<dbReference type="Pfam" id="PF07715">
    <property type="entry name" value="Plug"/>
    <property type="match status" value="1"/>
</dbReference>
<dbReference type="PANTHER" id="PTHR32552">
    <property type="entry name" value="FERRICHROME IRON RECEPTOR-RELATED"/>
    <property type="match status" value="1"/>
</dbReference>
<evidence type="ECO:0000256" key="11">
    <source>
        <dbReference type="ARBA" id="ARBA00023136"/>
    </source>
</evidence>
<keyword evidence="8" id="KW-0408">Iron</keyword>
<dbReference type="Proteomes" id="UP001221208">
    <property type="component" value="Unassembled WGS sequence"/>
</dbReference>
<evidence type="ECO:0000256" key="7">
    <source>
        <dbReference type="ARBA" id="ARBA00022729"/>
    </source>
</evidence>
<feature type="short sequence motif" description="TonB C-terminal box" evidence="15">
    <location>
        <begin position="814"/>
        <end position="831"/>
    </location>
</feature>
<reference evidence="19 20" key="1">
    <citation type="submission" date="2022-10" db="EMBL/GenBank/DDBJ databases">
        <title>Janthinobacterium sp. hw3 Genome sequencing.</title>
        <authorList>
            <person name="Park S."/>
        </authorList>
    </citation>
    <scope>NUCLEOTIDE SEQUENCE [LARGE SCALE GENOMIC DNA]</scope>
    <source>
        <strain evidence="20">hw3</strain>
    </source>
</reference>
<evidence type="ECO:0000256" key="3">
    <source>
        <dbReference type="ARBA" id="ARBA00022448"/>
    </source>
</evidence>
<evidence type="ECO:0000256" key="17">
    <source>
        <dbReference type="SAM" id="SignalP"/>
    </source>
</evidence>
<dbReference type="InterPro" id="IPR012910">
    <property type="entry name" value="Plug_dom"/>
</dbReference>